<dbReference type="InterPro" id="IPR027417">
    <property type="entry name" value="P-loop_NTPase"/>
</dbReference>
<dbReference type="Gene3D" id="1.20.5.4130">
    <property type="match status" value="1"/>
</dbReference>
<name>A0A2G2VLQ2_CAPBA</name>
<dbReference type="STRING" id="33114.A0A2G2VLQ2"/>
<dbReference type="Gene3D" id="3.40.50.300">
    <property type="entry name" value="P-loop containing nucleotide triphosphate hydrolases"/>
    <property type="match status" value="1"/>
</dbReference>
<comment type="caution">
    <text evidence="2">The sequence shown here is derived from an EMBL/GenBank/DDBJ whole genome shotgun (WGS) entry which is preliminary data.</text>
</comment>
<dbReference type="AlphaFoldDB" id="A0A2G2VLQ2"/>
<dbReference type="EMBL" id="MLFT02000011">
    <property type="protein sequence ID" value="PHT33887.1"/>
    <property type="molecule type" value="Genomic_DNA"/>
</dbReference>
<accession>A0A2G2VLQ2</accession>
<reference evidence="2 3" key="1">
    <citation type="journal article" date="2017" name="Genome Biol.">
        <title>New reference genome sequences of hot pepper reveal the massive evolution of plant disease-resistance genes by retroduplication.</title>
        <authorList>
            <person name="Kim S."/>
            <person name="Park J."/>
            <person name="Yeom S.I."/>
            <person name="Kim Y.M."/>
            <person name="Seo E."/>
            <person name="Kim K.T."/>
            <person name="Kim M.S."/>
            <person name="Lee J.M."/>
            <person name="Cheong K."/>
            <person name="Shin H.S."/>
            <person name="Kim S.B."/>
            <person name="Han K."/>
            <person name="Lee J."/>
            <person name="Park M."/>
            <person name="Lee H.A."/>
            <person name="Lee H.Y."/>
            <person name="Lee Y."/>
            <person name="Oh S."/>
            <person name="Lee J.H."/>
            <person name="Choi E."/>
            <person name="Choi E."/>
            <person name="Lee S.E."/>
            <person name="Jeon J."/>
            <person name="Kim H."/>
            <person name="Choi G."/>
            <person name="Song H."/>
            <person name="Lee J."/>
            <person name="Lee S.C."/>
            <person name="Kwon J.K."/>
            <person name="Lee H.Y."/>
            <person name="Koo N."/>
            <person name="Hong Y."/>
            <person name="Kim R.W."/>
            <person name="Kang W.H."/>
            <person name="Huh J.H."/>
            <person name="Kang B.C."/>
            <person name="Yang T.J."/>
            <person name="Lee Y.H."/>
            <person name="Bennetzen J.L."/>
            <person name="Choi D."/>
        </authorList>
    </citation>
    <scope>NUCLEOTIDE SEQUENCE [LARGE SCALE GENOMIC DNA]</scope>
    <source>
        <strain evidence="3">cv. PBC81</strain>
    </source>
</reference>
<dbReference type="PANTHER" id="PTHR19338:SF60">
    <property type="entry name" value="NB-ARC DOMAIN-CONTAINING PROTEIN"/>
    <property type="match status" value="1"/>
</dbReference>
<gene>
    <name evidence="2" type="ORF">CQW23_25687</name>
</gene>
<reference evidence="3" key="2">
    <citation type="journal article" date="2017" name="J. Anim. Genet.">
        <title>Multiple reference genome sequences of hot pepper reveal the massive evolution of plant disease resistance genes by retroduplication.</title>
        <authorList>
            <person name="Kim S."/>
            <person name="Park J."/>
            <person name="Yeom S.-I."/>
            <person name="Kim Y.-M."/>
            <person name="Seo E."/>
            <person name="Kim K.-T."/>
            <person name="Kim M.-S."/>
            <person name="Lee J.M."/>
            <person name="Cheong K."/>
            <person name="Shin H.-S."/>
            <person name="Kim S.-B."/>
            <person name="Han K."/>
            <person name="Lee J."/>
            <person name="Park M."/>
            <person name="Lee H.-A."/>
            <person name="Lee H.-Y."/>
            <person name="Lee Y."/>
            <person name="Oh S."/>
            <person name="Lee J.H."/>
            <person name="Choi E."/>
            <person name="Choi E."/>
            <person name="Lee S.E."/>
            <person name="Jeon J."/>
            <person name="Kim H."/>
            <person name="Choi G."/>
            <person name="Song H."/>
            <person name="Lee J."/>
            <person name="Lee S.-C."/>
            <person name="Kwon J.-K."/>
            <person name="Lee H.-Y."/>
            <person name="Koo N."/>
            <person name="Hong Y."/>
            <person name="Kim R.W."/>
            <person name="Kang W.-H."/>
            <person name="Huh J.H."/>
            <person name="Kang B.-C."/>
            <person name="Yang T.-J."/>
            <person name="Lee Y.-H."/>
            <person name="Bennetzen J.L."/>
            <person name="Choi D."/>
        </authorList>
    </citation>
    <scope>NUCLEOTIDE SEQUENCE [LARGE SCALE GENOMIC DNA]</scope>
    <source>
        <strain evidence="3">cv. PBC81</strain>
    </source>
</reference>
<feature type="domain" description="NB-ARC" evidence="1">
    <location>
        <begin position="244"/>
        <end position="320"/>
    </location>
</feature>
<protein>
    <recommendedName>
        <fullName evidence="1">NB-ARC domain-containing protein</fullName>
    </recommendedName>
</protein>
<evidence type="ECO:0000313" key="3">
    <source>
        <dbReference type="Proteomes" id="UP000224567"/>
    </source>
</evidence>
<dbReference type="OrthoDB" id="1301099at2759"/>
<dbReference type="PANTHER" id="PTHR19338">
    <property type="entry name" value="TRANSLOCASE OF INNER MITOCHONDRIAL MEMBRANE 13 HOMOLOG"/>
    <property type="match status" value="1"/>
</dbReference>
<evidence type="ECO:0000313" key="2">
    <source>
        <dbReference type="EMBL" id="PHT33887.1"/>
    </source>
</evidence>
<dbReference type="SUPFAM" id="SSF52540">
    <property type="entry name" value="P-loop containing nucleoside triphosphate hydrolases"/>
    <property type="match status" value="1"/>
</dbReference>
<evidence type="ECO:0000259" key="1">
    <source>
        <dbReference type="Pfam" id="PF00931"/>
    </source>
</evidence>
<organism evidence="2 3">
    <name type="scientific">Capsicum baccatum</name>
    <name type="common">Peruvian pepper</name>
    <dbReference type="NCBI Taxonomy" id="33114"/>
    <lineage>
        <taxon>Eukaryota</taxon>
        <taxon>Viridiplantae</taxon>
        <taxon>Streptophyta</taxon>
        <taxon>Embryophyta</taxon>
        <taxon>Tracheophyta</taxon>
        <taxon>Spermatophyta</taxon>
        <taxon>Magnoliopsida</taxon>
        <taxon>eudicotyledons</taxon>
        <taxon>Gunneridae</taxon>
        <taxon>Pentapetalae</taxon>
        <taxon>asterids</taxon>
        <taxon>lamiids</taxon>
        <taxon>Solanales</taxon>
        <taxon>Solanaceae</taxon>
        <taxon>Solanoideae</taxon>
        <taxon>Capsiceae</taxon>
        <taxon>Capsicum</taxon>
    </lineage>
</organism>
<dbReference type="Pfam" id="PF00931">
    <property type="entry name" value="NB-ARC"/>
    <property type="match status" value="1"/>
</dbReference>
<keyword evidence="3" id="KW-1185">Reference proteome</keyword>
<sequence length="340" mass="39218">MVGEVAYELAIPPEFTPDDQLTFVEEPVLVLASDVRQLHTREILVVKIQWRHRPVEENTWEIESEMWSQYPHLFETSVNPEKYVDDMMMPGKFGRAYSSVISLLQTLEQRNPQLFHCQTTEMLDFLRATAEYFRKVLEQASKIRPSNTEKIKSLEEIIRIAANNAKDVVDLKIFHIIKDTSAMKKSMQREDLLQVVEKMDATKIEVMTIVSELSSSINDIVEDEIVEVSMLPNLEDVVVRGLDDDLELIVERLRGRQSDLDIVTISGMGGIGKTTLARKTHDHLSIRYHFDLRVWVTISQEFRSRNVLLDALHCISKQPNSFIGEDYDKKDDNELADLVQ</sequence>
<dbReference type="Proteomes" id="UP000224567">
    <property type="component" value="Unassembled WGS sequence"/>
</dbReference>
<proteinExistence type="predicted"/>
<dbReference type="GO" id="GO:0043531">
    <property type="term" value="F:ADP binding"/>
    <property type="evidence" value="ECO:0007669"/>
    <property type="project" value="InterPro"/>
</dbReference>
<dbReference type="InterPro" id="IPR002182">
    <property type="entry name" value="NB-ARC"/>
</dbReference>